<dbReference type="PROSITE" id="PS51687">
    <property type="entry name" value="SAM_MT_RNA_M5U"/>
    <property type="match status" value="1"/>
</dbReference>
<name>A0A0R1RCG1_9LACO</name>
<dbReference type="InterPro" id="IPR012340">
    <property type="entry name" value="NA-bd_OB-fold"/>
</dbReference>
<dbReference type="Gene3D" id="2.40.50.1070">
    <property type="match status" value="1"/>
</dbReference>
<dbReference type="EMBL" id="AZFF01000031">
    <property type="protein sequence ID" value="KRL52852.1"/>
    <property type="molecule type" value="Genomic_DNA"/>
</dbReference>
<dbReference type="PANTHER" id="PTHR11061:SF45">
    <property type="match status" value="1"/>
</dbReference>
<dbReference type="PATRIC" id="fig|1114972.6.peg.1858"/>
<evidence type="ECO:0000256" key="1">
    <source>
        <dbReference type="ARBA" id="ARBA00022603"/>
    </source>
</evidence>
<feature type="active site" evidence="5">
    <location>
        <position position="473"/>
    </location>
</feature>
<dbReference type="Gene3D" id="3.40.50.150">
    <property type="entry name" value="Vaccinia Virus protein VP39"/>
    <property type="match status" value="1"/>
</dbReference>
<dbReference type="InterPro" id="IPR010280">
    <property type="entry name" value="U5_MeTrfase_fam"/>
</dbReference>
<dbReference type="PANTHER" id="PTHR11061">
    <property type="entry name" value="RNA M5U METHYLTRANSFERASE"/>
    <property type="match status" value="1"/>
</dbReference>
<organism evidence="8 9">
    <name type="scientific">Furfurilactobacillus rossiae DSM 15814</name>
    <dbReference type="NCBI Taxonomy" id="1114972"/>
    <lineage>
        <taxon>Bacteria</taxon>
        <taxon>Bacillati</taxon>
        <taxon>Bacillota</taxon>
        <taxon>Bacilli</taxon>
        <taxon>Lactobacillales</taxon>
        <taxon>Lactobacillaceae</taxon>
        <taxon>Furfurilactobacillus</taxon>
    </lineage>
</organism>
<keyword evidence="2 4" id="KW-0808">Transferase</keyword>
<evidence type="ECO:0000256" key="2">
    <source>
        <dbReference type="ARBA" id="ARBA00022679"/>
    </source>
</evidence>
<feature type="binding site" evidence="4">
    <location>
        <position position="398"/>
    </location>
    <ligand>
        <name>S-adenosyl-L-methionine</name>
        <dbReference type="ChEBI" id="CHEBI:59789"/>
    </ligand>
</feature>
<keyword evidence="1 4" id="KW-0489">Methyltransferase</keyword>
<keyword evidence="9" id="KW-1185">Reference proteome</keyword>
<accession>A0A0R1RCG1</accession>
<evidence type="ECO:0000259" key="7">
    <source>
        <dbReference type="PROSITE" id="PS50926"/>
    </source>
</evidence>
<evidence type="ECO:0000256" key="6">
    <source>
        <dbReference type="SAM" id="MobiDB-lite"/>
    </source>
</evidence>
<keyword evidence="3 4" id="KW-0949">S-adenosyl-L-methionine</keyword>
<evidence type="ECO:0000256" key="4">
    <source>
        <dbReference type="PROSITE-ProRule" id="PRU01024"/>
    </source>
</evidence>
<dbReference type="InterPro" id="IPR002792">
    <property type="entry name" value="TRAM_dom"/>
</dbReference>
<dbReference type="PROSITE" id="PS01230">
    <property type="entry name" value="TRMA_1"/>
    <property type="match status" value="1"/>
</dbReference>
<feature type="binding site" evidence="4">
    <location>
        <position position="377"/>
    </location>
    <ligand>
        <name>S-adenosyl-L-methionine</name>
        <dbReference type="ChEBI" id="CHEBI:59789"/>
    </ligand>
</feature>
<feature type="region of interest" description="Disordered" evidence="6">
    <location>
        <begin position="1"/>
        <end position="62"/>
    </location>
</feature>
<protein>
    <submittedName>
        <fullName evidence="8">tRNA (Uracil-5-)-methyltransferase related enzyme</fullName>
    </submittedName>
</protein>
<dbReference type="Pfam" id="PF01938">
    <property type="entry name" value="TRAM"/>
    <property type="match status" value="1"/>
</dbReference>
<evidence type="ECO:0000256" key="3">
    <source>
        <dbReference type="ARBA" id="ARBA00022691"/>
    </source>
</evidence>
<dbReference type="FunFam" id="2.40.50.1070:FF:000003">
    <property type="entry name" value="23S rRNA (Uracil-5-)-methyltransferase RumA"/>
    <property type="match status" value="1"/>
</dbReference>
<feature type="binding site" evidence="4">
    <location>
        <position position="446"/>
    </location>
    <ligand>
        <name>S-adenosyl-L-methionine</name>
        <dbReference type="ChEBI" id="CHEBI:59789"/>
    </ligand>
</feature>
<comment type="caution">
    <text evidence="8">The sequence shown here is derived from an EMBL/GenBank/DDBJ whole genome shotgun (WGS) entry which is preliminary data.</text>
</comment>
<dbReference type="GO" id="GO:0070475">
    <property type="term" value="P:rRNA base methylation"/>
    <property type="evidence" value="ECO:0007669"/>
    <property type="project" value="TreeGrafter"/>
</dbReference>
<dbReference type="RefSeq" id="WP_017260828.1">
    <property type="nucleotide sequence ID" value="NZ_AUAW01000018.1"/>
</dbReference>
<sequence length="515" mass="58151">MEPQSRNNRNRRSERGSSHFDHNNHQTHSQHRDDHRSFDHSRNNNRNGYHRQHSSQPEQADVQVEVGQRFPLTIKRLGINGEGIGYYRHKITFVPGALPDEVVVAEVTHVAAHFLNAKVHQIRKESDHRVTPPDTQSAEVGGFELSHLDYPSQLAFKRDVIRQALEKFQPRGWENYDLRPTIGMADPYHYRNKAQFQVRQDADGNVIAGLYKEGTHDLVDLPEASTQNDATMTVIRALVKMLQELQVPIYNEEANSGIIKTLVVRSSEASGEVQVTFVTNSQKLPHKRELLALIEERLPQVVSVMQNVNQSKTSLVWGDKTTKLMGQDYITETLLGKQFQLSPRAFLQLNPKQTTRLYEETIKALDLTHADHLVDAYSGVGTIGLSLADRAGEVRGMDTIEESVDDANRNADLNGITNAEYSVGTAEDLLPQWVSQGWRPDALVVDPPRAGLADTMIDTIMQVQPEKFVYVSCNPSTLAQNLVELGRVYRVEYIQSIDMFPQTARVEAVVKLVLR</sequence>
<reference evidence="8 9" key="1">
    <citation type="journal article" date="2015" name="Genome Announc.">
        <title>Expanding the biotechnology potential of lactobacilli through comparative genomics of 213 strains and associated genera.</title>
        <authorList>
            <person name="Sun Z."/>
            <person name="Harris H.M."/>
            <person name="McCann A."/>
            <person name="Guo C."/>
            <person name="Argimon S."/>
            <person name="Zhang W."/>
            <person name="Yang X."/>
            <person name="Jeffery I.B."/>
            <person name="Cooney J.C."/>
            <person name="Kagawa T.F."/>
            <person name="Liu W."/>
            <person name="Song Y."/>
            <person name="Salvetti E."/>
            <person name="Wrobel A."/>
            <person name="Rasinkangas P."/>
            <person name="Parkhill J."/>
            <person name="Rea M.C."/>
            <person name="O'Sullivan O."/>
            <person name="Ritari J."/>
            <person name="Douillard F.P."/>
            <person name="Paul Ross R."/>
            <person name="Yang R."/>
            <person name="Briner A.E."/>
            <person name="Felis G.E."/>
            <person name="de Vos W.M."/>
            <person name="Barrangou R."/>
            <person name="Klaenhammer T.R."/>
            <person name="Caufield P.W."/>
            <person name="Cui Y."/>
            <person name="Zhang H."/>
            <person name="O'Toole P.W."/>
        </authorList>
    </citation>
    <scope>NUCLEOTIDE SEQUENCE [LARGE SCALE GENOMIC DNA]</scope>
    <source>
        <strain evidence="8 9">DSM 15814</strain>
    </source>
</reference>
<dbReference type="STRING" id="1114972.FD35_GL001821"/>
<dbReference type="AlphaFoldDB" id="A0A0R1RCG1"/>
<dbReference type="Pfam" id="PF05958">
    <property type="entry name" value="tRNA_U5-meth_tr"/>
    <property type="match status" value="1"/>
</dbReference>
<dbReference type="eggNOG" id="COG2265">
    <property type="taxonomic scope" value="Bacteria"/>
</dbReference>
<dbReference type="InterPro" id="IPR030391">
    <property type="entry name" value="MeTrfase_TrmA_CS"/>
</dbReference>
<proteinExistence type="inferred from homology"/>
<dbReference type="InterPro" id="IPR030390">
    <property type="entry name" value="MeTrfase_TrmA_AS"/>
</dbReference>
<evidence type="ECO:0000256" key="5">
    <source>
        <dbReference type="PROSITE-ProRule" id="PRU10015"/>
    </source>
</evidence>
<evidence type="ECO:0000313" key="8">
    <source>
        <dbReference type="EMBL" id="KRL52852.1"/>
    </source>
</evidence>
<dbReference type="Proteomes" id="UP000051999">
    <property type="component" value="Unassembled WGS sequence"/>
</dbReference>
<dbReference type="Gene3D" id="2.40.50.140">
    <property type="entry name" value="Nucleic acid-binding proteins"/>
    <property type="match status" value="1"/>
</dbReference>
<feature type="binding site" evidence="4">
    <location>
        <position position="348"/>
    </location>
    <ligand>
        <name>S-adenosyl-L-methionine</name>
        <dbReference type="ChEBI" id="CHEBI:59789"/>
    </ligand>
</feature>
<dbReference type="InterPro" id="IPR029063">
    <property type="entry name" value="SAM-dependent_MTases_sf"/>
</dbReference>
<dbReference type="OrthoDB" id="9804590at2"/>
<feature type="active site" description="Nucleophile" evidence="4">
    <location>
        <position position="473"/>
    </location>
</feature>
<evidence type="ECO:0000313" key="9">
    <source>
        <dbReference type="Proteomes" id="UP000051999"/>
    </source>
</evidence>
<feature type="compositionally biased region" description="Basic and acidic residues" evidence="6">
    <location>
        <begin position="11"/>
        <end position="42"/>
    </location>
</feature>
<dbReference type="SUPFAM" id="SSF50249">
    <property type="entry name" value="Nucleic acid-binding proteins"/>
    <property type="match status" value="1"/>
</dbReference>
<dbReference type="SUPFAM" id="SSF53335">
    <property type="entry name" value="S-adenosyl-L-methionine-dependent methyltransferases"/>
    <property type="match status" value="1"/>
</dbReference>
<dbReference type="FunFam" id="3.40.50.150:FF:000009">
    <property type="entry name" value="23S rRNA (Uracil(1939)-C(5))-methyltransferase RlmD"/>
    <property type="match status" value="1"/>
</dbReference>
<comment type="similarity">
    <text evidence="4">Belongs to the class I-like SAM-binding methyltransferase superfamily. RNA M5U methyltransferase family.</text>
</comment>
<dbReference type="PROSITE" id="PS50926">
    <property type="entry name" value="TRAM"/>
    <property type="match status" value="1"/>
</dbReference>
<dbReference type="GO" id="GO:0070041">
    <property type="term" value="F:rRNA (uridine-C5-)-methyltransferase activity"/>
    <property type="evidence" value="ECO:0007669"/>
    <property type="project" value="TreeGrafter"/>
</dbReference>
<dbReference type="NCBIfam" id="TIGR00479">
    <property type="entry name" value="rumA"/>
    <property type="match status" value="1"/>
</dbReference>
<feature type="domain" description="TRAM" evidence="7">
    <location>
        <begin position="63"/>
        <end position="121"/>
    </location>
</feature>
<gene>
    <name evidence="8" type="ORF">FD35_GL001821</name>
</gene>
<dbReference type="PROSITE" id="PS01231">
    <property type="entry name" value="TRMA_2"/>
    <property type="match status" value="1"/>
</dbReference>